<proteinExistence type="inferred from homology"/>
<comment type="subcellular location">
    <subcellularLocation>
        <location evidence="1">Nucleus</location>
    </subcellularLocation>
</comment>
<comment type="similarity">
    <text evidence="1">Belongs to the ubiquitin family. SUMO subfamily.</text>
</comment>
<reference evidence="3 4" key="1">
    <citation type="submission" date="2024-06" db="EMBL/GenBank/DDBJ databases">
        <authorList>
            <person name="Kraege A."/>
            <person name="Thomma B."/>
        </authorList>
    </citation>
    <scope>NUCLEOTIDE SEQUENCE [LARGE SCALE GENOMIC DNA]</scope>
</reference>
<accession>A0ABP1GA07</accession>
<dbReference type="InterPro" id="IPR000626">
    <property type="entry name" value="Ubiquitin-like_dom"/>
</dbReference>
<gene>
    <name evidence="3" type="primary">g10349</name>
    <name evidence="3" type="ORF">VP750_LOCUS9300</name>
</gene>
<sequence length="95" mass="10941">MEEDKKPDLTGQTEHCNIKVVSQDGNSIQFKIKKKAPLRKLMHAYCDRQGHPENSVIFLYDGRRIRQEDTPNDLGMEDDDNQLDVMMAQEGGQCF</sequence>
<dbReference type="InterPro" id="IPR022617">
    <property type="entry name" value="Rad60/SUMO-like_dom"/>
</dbReference>
<comment type="caution">
    <text evidence="3">The sequence shown here is derived from an EMBL/GenBank/DDBJ whole genome shotgun (WGS) entry which is preliminary data.</text>
</comment>
<organism evidence="3 4">
    <name type="scientific">Coccomyxa viridis</name>
    <dbReference type="NCBI Taxonomy" id="1274662"/>
    <lineage>
        <taxon>Eukaryota</taxon>
        <taxon>Viridiplantae</taxon>
        <taxon>Chlorophyta</taxon>
        <taxon>core chlorophytes</taxon>
        <taxon>Trebouxiophyceae</taxon>
        <taxon>Trebouxiophyceae incertae sedis</taxon>
        <taxon>Coccomyxaceae</taxon>
        <taxon>Coccomyxa</taxon>
    </lineage>
</organism>
<dbReference type="CDD" id="cd16116">
    <property type="entry name" value="Ubl_Smt3_like"/>
    <property type="match status" value="1"/>
</dbReference>
<protein>
    <recommendedName>
        <fullName evidence="1">Small ubiquitin-related modifier</fullName>
        <shortName evidence="1">SUMO</shortName>
    </recommendedName>
</protein>
<dbReference type="SUPFAM" id="SSF54236">
    <property type="entry name" value="Ubiquitin-like"/>
    <property type="match status" value="1"/>
</dbReference>
<evidence type="ECO:0000313" key="4">
    <source>
        <dbReference type="Proteomes" id="UP001497392"/>
    </source>
</evidence>
<dbReference type="PANTHER" id="PTHR10562">
    <property type="entry name" value="SMALL UBIQUITIN-RELATED MODIFIER"/>
    <property type="match status" value="1"/>
</dbReference>
<dbReference type="SMART" id="SM00213">
    <property type="entry name" value="UBQ"/>
    <property type="match status" value="1"/>
</dbReference>
<evidence type="ECO:0000256" key="1">
    <source>
        <dbReference type="RuleBase" id="RU361190"/>
    </source>
</evidence>
<evidence type="ECO:0000259" key="2">
    <source>
        <dbReference type="PROSITE" id="PS50053"/>
    </source>
</evidence>
<dbReference type="EMBL" id="CAXHTA020000017">
    <property type="protein sequence ID" value="CAL5227394.1"/>
    <property type="molecule type" value="Genomic_DNA"/>
</dbReference>
<dbReference type="Pfam" id="PF11976">
    <property type="entry name" value="Rad60-SLD"/>
    <property type="match status" value="1"/>
</dbReference>
<dbReference type="Proteomes" id="UP001497392">
    <property type="component" value="Unassembled WGS sequence"/>
</dbReference>
<feature type="domain" description="Ubiquitin-like" evidence="2">
    <location>
        <begin position="16"/>
        <end position="91"/>
    </location>
</feature>
<keyword evidence="1" id="KW-0833">Ubl conjugation pathway</keyword>
<name>A0ABP1GA07_9CHLO</name>
<dbReference type="InterPro" id="IPR029071">
    <property type="entry name" value="Ubiquitin-like_domsf"/>
</dbReference>
<keyword evidence="4" id="KW-1185">Reference proteome</keyword>
<dbReference type="Gene3D" id="3.10.20.90">
    <property type="entry name" value="Phosphatidylinositol 3-kinase Catalytic Subunit, Chain A, domain 1"/>
    <property type="match status" value="1"/>
</dbReference>
<dbReference type="PROSITE" id="PS50053">
    <property type="entry name" value="UBIQUITIN_2"/>
    <property type="match status" value="1"/>
</dbReference>
<evidence type="ECO:0000313" key="3">
    <source>
        <dbReference type="EMBL" id="CAL5227394.1"/>
    </source>
</evidence>
<keyword evidence="1" id="KW-0539">Nucleus</keyword>